<evidence type="ECO:0000256" key="2">
    <source>
        <dbReference type="ARBA" id="ARBA00022737"/>
    </source>
</evidence>
<dbReference type="OrthoDB" id="422005at2759"/>
<dbReference type="GO" id="GO:0008270">
    <property type="term" value="F:zinc ion binding"/>
    <property type="evidence" value="ECO:0007669"/>
    <property type="project" value="UniProtKB-KW"/>
</dbReference>
<dbReference type="InterPro" id="IPR002059">
    <property type="entry name" value="CSP_DNA-bd"/>
</dbReference>
<keyword evidence="5 6" id="KW-0694">RNA-binding</keyword>
<gene>
    <name evidence="10" type="ORF">HYH02_011892</name>
</gene>
<feature type="region of interest" description="Disordered" evidence="7">
    <location>
        <begin position="57"/>
        <end position="96"/>
    </location>
</feature>
<keyword evidence="3" id="KW-0863">Zinc-finger</keyword>
<dbReference type="EMBL" id="JAEHOD010000052">
    <property type="protein sequence ID" value="KAG2435600.1"/>
    <property type="molecule type" value="Genomic_DNA"/>
</dbReference>
<dbReference type="SUPFAM" id="SSF50249">
    <property type="entry name" value="Nucleic acid-binding proteins"/>
    <property type="match status" value="1"/>
</dbReference>
<evidence type="ECO:0000259" key="8">
    <source>
        <dbReference type="PROSITE" id="PS50102"/>
    </source>
</evidence>
<dbReference type="InterPro" id="IPR012677">
    <property type="entry name" value="Nucleotide-bd_a/b_plait_sf"/>
</dbReference>
<keyword evidence="11" id="KW-1185">Reference proteome</keyword>
<dbReference type="GO" id="GO:0003729">
    <property type="term" value="F:mRNA binding"/>
    <property type="evidence" value="ECO:0007669"/>
    <property type="project" value="UniProtKB-ARBA"/>
</dbReference>
<dbReference type="PROSITE" id="PS00352">
    <property type="entry name" value="CSD_1"/>
    <property type="match status" value="1"/>
</dbReference>
<dbReference type="FunFam" id="3.30.70.330:FF:000034">
    <property type="entry name" value="heterogeneous nuclear ribonucleoprotein M isoform X1"/>
    <property type="match status" value="1"/>
</dbReference>
<evidence type="ECO:0000256" key="5">
    <source>
        <dbReference type="ARBA" id="ARBA00022884"/>
    </source>
</evidence>
<sequence>MGEQLRQQGTVKWFNATKGFGFITPGGGGEDLFVHQTNINSEGFRSLREGEAVEFEVEAGPDGRSKAVNVTGPGGSAPEGAPRNFRGGGRGRGRARGARGGYAAAYGYPQMAPVYPGYYFFPADPTGRGRGRGGRGGAMPGMPGVMPGVAYGGMPMGGGAGMEATGEPSGLQVVVHNLPWSCQWQQLKDHFKEWRVERADVVYDAWGRSRGFGTVRFTTKEDAATACDKLNNSQIDGRTISVRLDRFA</sequence>
<dbReference type="PANTHER" id="PTHR46565:SF20">
    <property type="entry name" value="COLD SHOCK DOMAIN-CONTAINING PROTEIN 4"/>
    <property type="match status" value="1"/>
</dbReference>
<evidence type="ECO:0000256" key="6">
    <source>
        <dbReference type="PROSITE-ProRule" id="PRU00176"/>
    </source>
</evidence>
<dbReference type="PRINTS" id="PR00050">
    <property type="entry name" value="COLDSHOCK"/>
</dbReference>
<dbReference type="SUPFAM" id="SSF54928">
    <property type="entry name" value="RNA-binding domain, RBD"/>
    <property type="match status" value="1"/>
</dbReference>
<evidence type="ECO:0000313" key="11">
    <source>
        <dbReference type="Proteomes" id="UP000613740"/>
    </source>
</evidence>
<accession>A0A835TB10</accession>
<dbReference type="Pfam" id="PF00076">
    <property type="entry name" value="RRM_1"/>
    <property type="match status" value="1"/>
</dbReference>
<dbReference type="SMART" id="SM00357">
    <property type="entry name" value="CSP"/>
    <property type="match status" value="1"/>
</dbReference>
<dbReference type="FunFam" id="2.40.50.140:FF:000382">
    <property type="entry name" value="Cold shock protein 1"/>
    <property type="match status" value="1"/>
</dbReference>
<dbReference type="InterPro" id="IPR035979">
    <property type="entry name" value="RBD_domain_sf"/>
</dbReference>
<keyword evidence="4" id="KW-0862">Zinc</keyword>
<keyword evidence="1" id="KW-0479">Metal-binding</keyword>
<dbReference type="PROSITE" id="PS51857">
    <property type="entry name" value="CSD_2"/>
    <property type="match status" value="1"/>
</dbReference>
<feature type="domain" description="RRM" evidence="8">
    <location>
        <begin position="171"/>
        <end position="247"/>
    </location>
</feature>
<evidence type="ECO:0000256" key="1">
    <source>
        <dbReference type="ARBA" id="ARBA00022723"/>
    </source>
</evidence>
<dbReference type="Gene3D" id="2.40.50.140">
    <property type="entry name" value="Nucleic acid-binding proteins"/>
    <property type="match status" value="1"/>
</dbReference>
<organism evidence="10 11">
    <name type="scientific">Chlamydomonas schloesseri</name>
    <dbReference type="NCBI Taxonomy" id="2026947"/>
    <lineage>
        <taxon>Eukaryota</taxon>
        <taxon>Viridiplantae</taxon>
        <taxon>Chlorophyta</taxon>
        <taxon>core chlorophytes</taxon>
        <taxon>Chlorophyceae</taxon>
        <taxon>CS clade</taxon>
        <taxon>Chlamydomonadales</taxon>
        <taxon>Chlamydomonadaceae</taxon>
        <taxon>Chlamydomonas</taxon>
    </lineage>
</organism>
<dbReference type="InterPro" id="IPR000504">
    <property type="entry name" value="RRM_dom"/>
</dbReference>
<dbReference type="Gene3D" id="3.30.70.330">
    <property type="match status" value="1"/>
</dbReference>
<dbReference type="SMART" id="SM00360">
    <property type="entry name" value="RRM"/>
    <property type="match status" value="1"/>
</dbReference>
<dbReference type="InterPro" id="IPR011129">
    <property type="entry name" value="CSD"/>
</dbReference>
<evidence type="ECO:0000313" key="10">
    <source>
        <dbReference type="EMBL" id="KAG2435600.1"/>
    </source>
</evidence>
<dbReference type="PROSITE" id="PS50102">
    <property type="entry name" value="RRM"/>
    <property type="match status" value="1"/>
</dbReference>
<dbReference type="Pfam" id="PF00313">
    <property type="entry name" value="CSD"/>
    <property type="match status" value="1"/>
</dbReference>
<evidence type="ECO:0000256" key="4">
    <source>
        <dbReference type="ARBA" id="ARBA00022833"/>
    </source>
</evidence>
<name>A0A835TB10_9CHLO</name>
<comment type="caution">
    <text evidence="10">The sequence shown here is derived from an EMBL/GenBank/DDBJ whole genome shotgun (WGS) entry which is preliminary data.</text>
</comment>
<dbReference type="GO" id="GO:0009409">
    <property type="term" value="P:response to cold"/>
    <property type="evidence" value="ECO:0007669"/>
    <property type="project" value="UniProtKB-ARBA"/>
</dbReference>
<dbReference type="CDD" id="cd04458">
    <property type="entry name" value="CSP_CDS"/>
    <property type="match status" value="1"/>
</dbReference>
<evidence type="ECO:0000256" key="7">
    <source>
        <dbReference type="SAM" id="MobiDB-lite"/>
    </source>
</evidence>
<evidence type="ECO:0008006" key="12">
    <source>
        <dbReference type="Google" id="ProtNLM"/>
    </source>
</evidence>
<reference evidence="10" key="1">
    <citation type="journal article" date="2020" name="bioRxiv">
        <title>Comparative genomics of Chlamydomonas.</title>
        <authorList>
            <person name="Craig R.J."/>
            <person name="Hasan A.R."/>
            <person name="Ness R.W."/>
            <person name="Keightley P.D."/>
        </authorList>
    </citation>
    <scope>NUCLEOTIDE SEQUENCE</scope>
    <source>
        <strain evidence="10">CCAP 11/173</strain>
    </source>
</reference>
<dbReference type="Proteomes" id="UP000613740">
    <property type="component" value="Unassembled WGS sequence"/>
</dbReference>
<dbReference type="PANTHER" id="PTHR46565">
    <property type="entry name" value="COLD SHOCK DOMAIN PROTEIN 2"/>
    <property type="match status" value="1"/>
</dbReference>
<evidence type="ECO:0000256" key="3">
    <source>
        <dbReference type="ARBA" id="ARBA00022771"/>
    </source>
</evidence>
<dbReference type="AlphaFoldDB" id="A0A835TB10"/>
<feature type="domain" description="CSD" evidence="9">
    <location>
        <begin position="6"/>
        <end position="72"/>
    </location>
</feature>
<dbReference type="InterPro" id="IPR019844">
    <property type="entry name" value="CSD_CS"/>
</dbReference>
<protein>
    <recommendedName>
        <fullName evidence="12">Nucleic acid binding protein</fullName>
    </recommendedName>
</protein>
<keyword evidence="2" id="KW-0677">Repeat</keyword>
<evidence type="ECO:0000259" key="9">
    <source>
        <dbReference type="PROSITE" id="PS51857"/>
    </source>
</evidence>
<dbReference type="InterPro" id="IPR012340">
    <property type="entry name" value="NA-bd_OB-fold"/>
</dbReference>
<proteinExistence type="predicted"/>